<accession>A0A498NQ74</accession>
<proteinExistence type="predicted"/>
<keyword evidence="2" id="KW-1185">Reference proteome</keyword>
<protein>
    <submittedName>
        <fullName evidence="1">Urokinase plasminogen activator surface receptor-like protein</fullName>
    </submittedName>
</protein>
<dbReference type="STRING" id="84645.A0A498NQ74"/>
<comment type="caution">
    <text evidence="1">The sequence shown here is derived from an EMBL/GenBank/DDBJ whole genome shotgun (WGS) entry which is preliminary data.</text>
</comment>
<dbReference type="InterPro" id="IPR045860">
    <property type="entry name" value="Snake_toxin-like_sf"/>
</dbReference>
<evidence type="ECO:0000313" key="2">
    <source>
        <dbReference type="Proteomes" id="UP000290572"/>
    </source>
</evidence>
<sequence>MLEECKPWSTKRTRSKSVSVQCCNTNLCNKPVGTKVGFNSTSCAMAHECENWSISTGCWRKEYSALCCDTNNCNNRVAPETLSHQSVAKKGCASKSACERELERIAGPYGNVTCCEGNLCNGAQSVTQSFLFLCCSVLSFILLH</sequence>
<dbReference type="EMBL" id="QBIY01011204">
    <property type="protein sequence ID" value="RXN34212.1"/>
    <property type="molecule type" value="Genomic_DNA"/>
</dbReference>
<organism evidence="1 2">
    <name type="scientific">Labeo rohita</name>
    <name type="common">Indian major carp</name>
    <name type="synonym">Cyprinus rohita</name>
    <dbReference type="NCBI Taxonomy" id="84645"/>
    <lineage>
        <taxon>Eukaryota</taxon>
        <taxon>Metazoa</taxon>
        <taxon>Chordata</taxon>
        <taxon>Craniata</taxon>
        <taxon>Vertebrata</taxon>
        <taxon>Euteleostomi</taxon>
        <taxon>Actinopterygii</taxon>
        <taxon>Neopterygii</taxon>
        <taxon>Teleostei</taxon>
        <taxon>Ostariophysi</taxon>
        <taxon>Cypriniformes</taxon>
        <taxon>Cyprinidae</taxon>
        <taxon>Labeoninae</taxon>
        <taxon>Labeonini</taxon>
        <taxon>Labeo</taxon>
    </lineage>
</organism>
<evidence type="ECO:0000313" key="1">
    <source>
        <dbReference type="EMBL" id="RXN34212.1"/>
    </source>
</evidence>
<gene>
    <name evidence="1" type="ORF">ROHU_015130</name>
</gene>
<keyword evidence="1" id="KW-0418">Kinase</keyword>
<reference evidence="1 2" key="1">
    <citation type="submission" date="2018-03" db="EMBL/GenBank/DDBJ databases">
        <title>Draft genome sequence of Rohu Carp (Labeo rohita).</title>
        <authorList>
            <person name="Das P."/>
            <person name="Kushwaha B."/>
            <person name="Joshi C.G."/>
            <person name="Kumar D."/>
            <person name="Nagpure N.S."/>
            <person name="Sahoo L."/>
            <person name="Das S.P."/>
            <person name="Bit A."/>
            <person name="Patnaik S."/>
            <person name="Meher P.K."/>
            <person name="Jayasankar P."/>
            <person name="Koringa P.G."/>
            <person name="Patel N.V."/>
            <person name="Hinsu A.T."/>
            <person name="Kumar R."/>
            <person name="Pandey M."/>
            <person name="Agarwal S."/>
            <person name="Srivastava S."/>
            <person name="Singh M."/>
            <person name="Iquebal M.A."/>
            <person name="Jaiswal S."/>
            <person name="Angadi U.B."/>
            <person name="Kumar N."/>
            <person name="Raza M."/>
            <person name="Shah T.M."/>
            <person name="Rai A."/>
            <person name="Jena J.K."/>
        </authorList>
    </citation>
    <scope>NUCLEOTIDE SEQUENCE [LARGE SCALE GENOMIC DNA]</scope>
    <source>
        <strain evidence="1">DASCIFA01</strain>
        <tissue evidence="1">Testis</tissue>
    </source>
</reference>
<dbReference type="AlphaFoldDB" id="A0A498NQ74"/>
<keyword evidence="1" id="KW-0675">Receptor</keyword>
<dbReference type="Proteomes" id="UP000290572">
    <property type="component" value="Unassembled WGS sequence"/>
</dbReference>
<dbReference type="SUPFAM" id="SSF57302">
    <property type="entry name" value="Snake toxin-like"/>
    <property type="match status" value="1"/>
</dbReference>
<dbReference type="Gene3D" id="2.10.60.10">
    <property type="entry name" value="CD59"/>
    <property type="match status" value="1"/>
</dbReference>
<dbReference type="GO" id="GO:0016301">
    <property type="term" value="F:kinase activity"/>
    <property type="evidence" value="ECO:0007669"/>
    <property type="project" value="UniProtKB-KW"/>
</dbReference>
<keyword evidence="1" id="KW-0808">Transferase</keyword>
<name>A0A498NQ74_LABRO</name>